<dbReference type="Gene3D" id="3.40.50.720">
    <property type="entry name" value="NAD(P)-binding Rossmann-like Domain"/>
    <property type="match status" value="1"/>
</dbReference>
<accession>A0A2S6NIC2</accession>
<dbReference type="Gene3D" id="3.90.25.10">
    <property type="entry name" value="UDP-galactose 4-epimerase, domain 1"/>
    <property type="match status" value="1"/>
</dbReference>
<dbReference type="PANTHER" id="PTHR10491:SF4">
    <property type="entry name" value="METHIONINE ADENOSYLTRANSFERASE 2 SUBUNIT BETA"/>
    <property type="match status" value="1"/>
</dbReference>
<dbReference type="GO" id="GO:0008831">
    <property type="term" value="F:dTDP-4-dehydrorhamnose reductase activity"/>
    <property type="evidence" value="ECO:0007669"/>
    <property type="project" value="UniProtKB-EC"/>
</dbReference>
<keyword evidence="6" id="KW-0521">NADP</keyword>
<dbReference type="Proteomes" id="UP000239724">
    <property type="component" value="Unassembled WGS sequence"/>
</dbReference>
<evidence type="ECO:0000256" key="2">
    <source>
        <dbReference type="ARBA" id="ARBA00010944"/>
    </source>
</evidence>
<dbReference type="UniPathway" id="UPA00124"/>
<dbReference type="EMBL" id="NHRY01000113">
    <property type="protein sequence ID" value="PPQ34398.1"/>
    <property type="molecule type" value="Genomic_DNA"/>
</dbReference>
<evidence type="ECO:0000256" key="1">
    <source>
        <dbReference type="ARBA" id="ARBA00004781"/>
    </source>
</evidence>
<dbReference type="RefSeq" id="WP_104518908.1">
    <property type="nucleotide sequence ID" value="NZ_NHRY01000113.1"/>
</dbReference>
<evidence type="ECO:0000256" key="6">
    <source>
        <dbReference type="RuleBase" id="RU364082"/>
    </source>
</evidence>
<organism evidence="8 9">
    <name type="scientific">Rhodopila globiformis</name>
    <name type="common">Rhodopseudomonas globiformis</name>
    <dbReference type="NCBI Taxonomy" id="1071"/>
    <lineage>
        <taxon>Bacteria</taxon>
        <taxon>Pseudomonadati</taxon>
        <taxon>Pseudomonadota</taxon>
        <taxon>Alphaproteobacteria</taxon>
        <taxon>Acetobacterales</taxon>
        <taxon>Acetobacteraceae</taxon>
        <taxon>Rhodopila</taxon>
    </lineage>
</organism>
<reference evidence="8 9" key="1">
    <citation type="journal article" date="2018" name="Arch. Microbiol.">
        <title>New insights into the metabolic potential of the phototrophic purple bacterium Rhodopila globiformis DSM 161(T) from its draft genome sequence and evidence for a vanadium-dependent nitrogenase.</title>
        <authorList>
            <person name="Imhoff J.F."/>
            <person name="Rahn T."/>
            <person name="Kunzel S."/>
            <person name="Neulinger S.C."/>
        </authorList>
    </citation>
    <scope>NUCLEOTIDE SEQUENCE [LARGE SCALE GENOMIC DNA]</scope>
    <source>
        <strain evidence="8 9">DSM 161</strain>
    </source>
</reference>
<evidence type="ECO:0000313" key="9">
    <source>
        <dbReference type="Proteomes" id="UP000239724"/>
    </source>
</evidence>
<dbReference type="InterPro" id="IPR005913">
    <property type="entry name" value="dTDP_dehydrorham_reduct"/>
</dbReference>
<dbReference type="OrthoDB" id="9803892at2"/>
<name>A0A2S6NIC2_RHOGL</name>
<keyword evidence="6" id="KW-0560">Oxidoreductase</keyword>
<feature type="domain" description="RmlD-like substrate binding" evidence="7">
    <location>
        <begin position="6"/>
        <end position="290"/>
    </location>
</feature>
<evidence type="ECO:0000259" key="7">
    <source>
        <dbReference type="Pfam" id="PF04321"/>
    </source>
</evidence>
<dbReference type="InterPro" id="IPR036291">
    <property type="entry name" value="NAD(P)-bd_dom_sf"/>
</dbReference>
<evidence type="ECO:0000256" key="5">
    <source>
        <dbReference type="ARBA" id="ARBA00048200"/>
    </source>
</evidence>
<protein>
    <recommendedName>
        <fullName evidence="4 6">dTDP-4-dehydrorhamnose reductase</fullName>
        <ecNumber evidence="3 6">1.1.1.133</ecNumber>
    </recommendedName>
</protein>
<keyword evidence="9" id="KW-1185">Reference proteome</keyword>
<evidence type="ECO:0000313" key="8">
    <source>
        <dbReference type="EMBL" id="PPQ34398.1"/>
    </source>
</evidence>
<comment type="function">
    <text evidence="6">Catalyzes the reduction of dTDP-6-deoxy-L-lyxo-4-hexulose to yield dTDP-L-rhamnose.</text>
</comment>
<dbReference type="PANTHER" id="PTHR10491">
    <property type="entry name" value="DTDP-4-DEHYDRORHAMNOSE REDUCTASE"/>
    <property type="match status" value="1"/>
</dbReference>
<comment type="similarity">
    <text evidence="2 6">Belongs to the dTDP-4-dehydrorhamnose reductase family.</text>
</comment>
<dbReference type="NCBIfam" id="TIGR01214">
    <property type="entry name" value="rmlD"/>
    <property type="match status" value="1"/>
</dbReference>
<sequence length="296" mass="31368">MSDRPILVTGGTGQLASALAAAGSGIRRVGRPDFDFDRPETIEAAFRAANPRLVVNAAAYTAVDAAETDPDAAYRANRDGPAILARLCAEADIPLIHVSTDYVFDGDKPEPYVETDPVGPQGVYGASKLAGEEAVMASGARVIILRTAWVYAATGKNFVRTMLAVGKTRDRLTVVGDQHGCPTTAADLADAILAIVALIDRTGWQASYRGIFHAAGTGATTWHGLAVATFEEAARHGAKVPEVAAITTADWPTPAKRPANSRLDCTRLHAVFGVRLPHWRESLTRTIDQIYASAPP</sequence>
<comment type="catalytic activity">
    <reaction evidence="5 6">
        <text>dTDP-beta-L-rhamnose + NADP(+) = dTDP-4-dehydro-beta-L-rhamnose + NADPH + H(+)</text>
        <dbReference type="Rhea" id="RHEA:21796"/>
        <dbReference type="ChEBI" id="CHEBI:15378"/>
        <dbReference type="ChEBI" id="CHEBI:57510"/>
        <dbReference type="ChEBI" id="CHEBI:57783"/>
        <dbReference type="ChEBI" id="CHEBI:58349"/>
        <dbReference type="ChEBI" id="CHEBI:62830"/>
        <dbReference type="EC" id="1.1.1.133"/>
    </reaction>
</comment>
<dbReference type="EC" id="1.1.1.133" evidence="3 6"/>
<comment type="caution">
    <text evidence="8">The sequence shown here is derived from an EMBL/GenBank/DDBJ whole genome shotgun (WGS) entry which is preliminary data.</text>
</comment>
<comment type="pathway">
    <text evidence="1 6">Carbohydrate biosynthesis; dTDP-L-rhamnose biosynthesis.</text>
</comment>
<dbReference type="AlphaFoldDB" id="A0A2S6NIC2"/>
<dbReference type="Pfam" id="PF04321">
    <property type="entry name" value="RmlD_sub_bind"/>
    <property type="match status" value="1"/>
</dbReference>
<proteinExistence type="inferred from homology"/>
<evidence type="ECO:0000256" key="3">
    <source>
        <dbReference type="ARBA" id="ARBA00012929"/>
    </source>
</evidence>
<evidence type="ECO:0000256" key="4">
    <source>
        <dbReference type="ARBA" id="ARBA00017099"/>
    </source>
</evidence>
<dbReference type="GO" id="GO:0019305">
    <property type="term" value="P:dTDP-rhamnose biosynthetic process"/>
    <property type="evidence" value="ECO:0007669"/>
    <property type="project" value="UniProtKB-UniPathway"/>
</dbReference>
<dbReference type="SUPFAM" id="SSF51735">
    <property type="entry name" value="NAD(P)-binding Rossmann-fold domains"/>
    <property type="match status" value="1"/>
</dbReference>
<dbReference type="InterPro" id="IPR029903">
    <property type="entry name" value="RmlD-like-bd"/>
</dbReference>
<gene>
    <name evidence="8" type="ORF">CCS01_11035</name>
</gene>
<dbReference type="CDD" id="cd05254">
    <property type="entry name" value="dTDP_HR_like_SDR_e"/>
    <property type="match status" value="1"/>
</dbReference>
<comment type="cofactor">
    <cofactor evidence="6">
        <name>Mg(2+)</name>
        <dbReference type="ChEBI" id="CHEBI:18420"/>
    </cofactor>
    <text evidence="6">Binds 1 Mg(2+) ion per monomer.</text>
</comment>